<feature type="compositionally biased region" description="Low complexity" evidence="1">
    <location>
        <begin position="1"/>
        <end position="13"/>
    </location>
</feature>
<protein>
    <submittedName>
        <fullName evidence="2">16S rRNA (Guanine(966)-N(2))-methyltransferase</fullName>
        <ecNumber evidence="2">2.1.1.171</ecNumber>
    </submittedName>
</protein>
<accession>A0A6J4LCC2</accession>
<feature type="compositionally biased region" description="Basic residues" evidence="1">
    <location>
        <begin position="14"/>
        <end position="27"/>
    </location>
</feature>
<feature type="compositionally biased region" description="Basic residues" evidence="1">
    <location>
        <begin position="95"/>
        <end position="104"/>
    </location>
</feature>
<dbReference type="GO" id="GO:0052913">
    <property type="term" value="F:16S rRNA (guanine(966)-N(2))-methyltransferase activity"/>
    <property type="evidence" value="ECO:0007669"/>
    <property type="project" value="UniProtKB-EC"/>
</dbReference>
<reference evidence="2" key="1">
    <citation type="submission" date="2020-02" db="EMBL/GenBank/DDBJ databases">
        <authorList>
            <person name="Meier V. D."/>
        </authorList>
    </citation>
    <scope>NUCLEOTIDE SEQUENCE</scope>
    <source>
        <strain evidence="2">AVDCRST_MAG40</strain>
    </source>
</reference>
<keyword evidence="2" id="KW-0489">Methyltransferase</keyword>
<dbReference type="EC" id="2.1.1.171" evidence="2"/>
<dbReference type="AlphaFoldDB" id="A0A6J4LCC2"/>
<feature type="non-terminal residue" evidence="2">
    <location>
        <position position="177"/>
    </location>
</feature>
<gene>
    <name evidence="2" type="ORF">AVDCRST_MAG40-1843</name>
</gene>
<evidence type="ECO:0000256" key="1">
    <source>
        <dbReference type="SAM" id="MobiDB-lite"/>
    </source>
</evidence>
<proteinExistence type="predicted"/>
<dbReference type="EMBL" id="CADCTX010000574">
    <property type="protein sequence ID" value="CAA9329448.1"/>
    <property type="molecule type" value="Genomic_DNA"/>
</dbReference>
<keyword evidence="2" id="KW-0808">Transferase</keyword>
<sequence>ADRGRPVAGARARPPARRAGAPHHRQGARGVDEHHRLGHPRRAGARPLRGLGRARARGAVAGRALGGLRRAGGAEPRHPAGERAPARRVGADRRAPRRRARLRRAAPGARVRPRLRRPALPHGRGAAARRALARDPVRNAAQRGARHRRAHASGQRQPALRPHVGDVLPRAGPECGL</sequence>
<feature type="compositionally biased region" description="Low complexity" evidence="1">
    <location>
        <begin position="120"/>
        <end position="130"/>
    </location>
</feature>
<name>A0A6J4LCC2_9BACT</name>
<evidence type="ECO:0000313" key="2">
    <source>
        <dbReference type="EMBL" id="CAA9329448.1"/>
    </source>
</evidence>
<feature type="non-terminal residue" evidence="2">
    <location>
        <position position="1"/>
    </location>
</feature>
<organism evidence="2">
    <name type="scientific">uncultured Gemmatimonadaceae bacterium</name>
    <dbReference type="NCBI Taxonomy" id="246130"/>
    <lineage>
        <taxon>Bacteria</taxon>
        <taxon>Pseudomonadati</taxon>
        <taxon>Gemmatimonadota</taxon>
        <taxon>Gemmatimonadia</taxon>
        <taxon>Gemmatimonadales</taxon>
        <taxon>Gemmatimonadaceae</taxon>
        <taxon>environmental samples</taxon>
    </lineage>
</organism>
<feature type="compositionally biased region" description="Low complexity" evidence="1">
    <location>
        <begin position="45"/>
        <end position="74"/>
    </location>
</feature>
<feature type="compositionally biased region" description="Basic and acidic residues" evidence="1">
    <location>
        <begin position="75"/>
        <end position="94"/>
    </location>
</feature>
<feature type="region of interest" description="Disordered" evidence="1">
    <location>
        <begin position="1"/>
        <end position="177"/>
    </location>
</feature>